<sequence length="310" mass="35520">MFREYTMLDPKKLAPFFGFADYEIEKLCENGNGVGMEQLKEWYDGYYMPEIGDVYNPRSVVEALEENLCRDYWNKTGGFSELEEYITMNFDGLGEDVTALVAGQEITVNVLGFSNDLDSFQDKDEVLTALIHLGYLTYKDGTVRIPNKEIREEFVNSIKKLSWGTVSLLLKQSRELMDALLLRDVALVGQLLESVHDDMQEFKEYNNEHTLKCVIHLAFYAASDDYTLQFESAAGKGYADCCMIPKKPGLPGIILELKYNGNLGKAIEQIKEKNYMKIFEQQVKSIYLVTINYDKKSKKHKCCIEVVDNK</sequence>
<accession>G5IDR7</accession>
<dbReference type="Pfam" id="PF08011">
    <property type="entry name" value="PDDEXK_9"/>
    <property type="match status" value="1"/>
</dbReference>
<dbReference type="PANTHER" id="PTHR34825">
    <property type="entry name" value="CONSERVED PROTEIN, WITH A WEAK D-GALACTARATE DEHYDRATASE/ALTRONATE HYDROLASE DOMAIN"/>
    <property type="match status" value="1"/>
</dbReference>
<name>G5IDR7_9FIRM</name>
<comment type="caution">
    <text evidence="1">The sequence shown here is derived from an EMBL/GenBank/DDBJ whole genome shotgun (WGS) entry which is preliminary data.</text>
</comment>
<dbReference type="PANTHER" id="PTHR34825:SF1">
    <property type="entry name" value="AAA-ATPASE-LIKE DOMAIN-CONTAINING PROTEIN"/>
    <property type="match status" value="1"/>
</dbReference>
<dbReference type="InterPro" id="IPR012547">
    <property type="entry name" value="PDDEXK_9"/>
</dbReference>
<reference evidence="1 2" key="1">
    <citation type="submission" date="2011-08" db="EMBL/GenBank/DDBJ databases">
        <title>The Genome Sequence of Clostridium hathewayi WAL-18680.</title>
        <authorList>
            <consortium name="The Broad Institute Genome Sequencing Platform"/>
            <person name="Earl A."/>
            <person name="Ward D."/>
            <person name="Feldgarden M."/>
            <person name="Gevers D."/>
            <person name="Finegold S.M."/>
            <person name="Summanen P.H."/>
            <person name="Molitoris D.R."/>
            <person name="Song M."/>
            <person name="Daigneault M."/>
            <person name="Allen-Vercoe E."/>
            <person name="Young S.K."/>
            <person name="Zeng Q."/>
            <person name="Gargeya S."/>
            <person name="Fitzgerald M."/>
            <person name="Haas B."/>
            <person name="Abouelleil A."/>
            <person name="Alvarado L."/>
            <person name="Arachchi H.M."/>
            <person name="Berlin A."/>
            <person name="Brown A."/>
            <person name="Chapman S.B."/>
            <person name="Chen Z."/>
            <person name="Dunbar C."/>
            <person name="Freedman E."/>
            <person name="Gearin G."/>
            <person name="Gellesch M."/>
            <person name="Goldberg J."/>
            <person name="Griggs A."/>
            <person name="Gujja S."/>
            <person name="Heiman D."/>
            <person name="Howarth C."/>
            <person name="Larson L."/>
            <person name="Lui A."/>
            <person name="MacDonald P.J.P."/>
            <person name="Montmayeur A."/>
            <person name="Murphy C."/>
            <person name="Neiman D."/>
            <person name="Pearson M."/>
            <person name="Priest M."/>
            <person name="Roberts A."/>
            <person name="Saif S."/>
            <person name="Shea T."/>
            <person name="Shenoy N."/>
            <person name="Sisk P."/>
            <person name="Stolte C."/>
            <person name="Sykes S."/>
            <person name="Wortman J."/>
            <person name="Nusbaum C."/>
            <person name="Birren B."/>
        </authorList>
    </citation>
    <scope>NUCLEOTIDE SEQUENCE [LARGE SCALE GENOMIC DNA]</scope>
    <source>
        <strain evidence="1 2">WAL-18680</strain>
    </source>
</reference>
<evidence type="ECO:0000313" key="1">
    <source>
        <dbReference type="EMBL" id="EHI60375.1"/>
    </source>
</evidence>
<protein>
    <recommendedName>
        <fullName evidence="3">AAA-ATPase-like domain-containing protein</fullName>
    </recommendedName>
</protein>
<dbReference type="OrthoDB" id="1050390at2"/>
<dbReference type="HOGENOM" id="CLU_077919_0_0_9"/>
<dbReference type="EMBL" id="ADLN01000026">
    <property type="protein sequence ID" value="EHI60375.1"/>
    <property type="molecule type" value="Genomic_DNA"/>
</dbReference>
<dbReference type="Proteomes" id="UP000005384">
    <property type="component" value="Unassembled WGS sequence"/>
</dbReference>
<gene>
    <name evidence="1" type="ORF">HMPREF9473_01672</name>
</gene>
<dbReference type="AlphaFoldDB" id="G5IDR7"/>
<dbReference type="RefSeq" id="WP_006779655.1">
    <property type="nucleotide sequence ID" value="NZ_CP040506.1"/>
</dbReference>
<keyword evidence="2" id="KW-1185">Reference proteome</keyword>
<evidence type="ECO:0008006" key="3">
    <source>
        <dbReference type="Google" id="ProtNLM"/>
    </source>
</evidence>
<evidence type="ECO:0000313" key="2">
    <source>
        <dbReference type="Proteomes" id="UP000005384"/>
    </source>
</evidence>
<dbReference type="PATRIC" id="fig|742737.3.peg.1694"/>
<proteinExistence type="predicted"/>
<organism evidence="1 2">
    <name type="scientific">Hungatella hathewayi WAL-18680</name>
    <dbReference type="NCBI Taxonomy" id="742737"/>
    <lineage>
        <taxon>Bacteria</taxon>
        <taxon>Bacillati</taxon>
        <taxon>Bacillota</taxon>
        <taxon>Clostridia</taxon>
        <taxon>Lachnospirales</taxon>
        <taxon>Lachnospiraceae</taxon>
        <taxon>Hungatella</taxon>
    </lineage>
</organism>